<dbReference type="EMBL" id="FTNZ01000003">
    <property type="protein sequence ID" value="SIS33664.1"/>
    <property type="molecule type" value="Genomic_DNA"/>
</dbReference>
<gene>
    <name evidence="2" type="ORF">EG359_15845</name>
    <name evidence="3" type="ORF">SAMN05421768_103361</name>
</gene>
<evidence type="ECO:0000256" key="1">
    <source>
        <dbReference type="SAM" id="SignalP"/>
    </source>
</evidence>
<reference evidence="3 4" key="1">
    <citation type="submission" date="2017-01" db="EMBL/GenBank/DDBJ databases">
        <authorList>
            <person name="Mah S.A."/>
            <person name="Swanson W.J."/>
            <person name="Moy G.W."/>
            <person name="Vacquier V.D."/>
        </authorList>
    </citation>
    <scope>NUCLEOTIDE SEQUENCE [LARGE SCALE GENOMIC DNA]</scope>
    <source>
        <strain evidence="3 4">DSM 16927</strain>
    </source>
</reference>
<evidence type="ECO:0000313" key="2">
    <source>
        <dbReference type="EMBL" id="AZB00994.1"/>
    </source>
</evidence>
<evidence type="ECO:0000313" key="3">
    <source>
        <dbReference type="EMBL" id="SIS33664.1"/>
    </source>
</evidence>
<evidence type="ECO:0000313" key="5">
    <source>
        <dbReference type="Proteomes" id="UP000279541"/>
    </source>
</evidence>
<name>A0A1N7I9B6_9FLAO</name>
<keyword evidence="1" id="KW-0732">Signal</keyword>
<dbReference type="Proteomes" id="UP000186106">
    <property type="component" value="Unassembled WGS sequence"/>
</dbReference>
<dbReference type="OrthoDB" id="1233276at2"/>
<keyword evidence="5" id="KW-1185">Reference proteome</keyword>
<dbReference type="Proteomes" id="UP000279541">
    <property type="component" value="Chromosome"/>
</dbReference>
<proteinExistence type="predicted"/>
<feature type="signal peptide" evidence="1">
    <location>
        <begin position="1"/>
        <end position="19"/>
    </location>
</feature>
<evidence type="ECO:0000313" key="4">
    <source>
        <dbReference type="Proteomes" id="UP000186106"/>
    </source>
</evidence>
<reference evidence="2 5" key="2">
    <citation type="submission" date="2018-11" db="EMBL/GenBank/DDBJ databases">
        <title>Proposal to divide the Flavobacteriaceae and reorganize its genera based on Amino Acid Identity values calculated from whole genome sequences.</title>
        <authorList>
            <person name="Nicholson A.C."/>
            <person name="Gulvik C.A."/>
            <person name="Whitney A.M."/>
            <person name="Humrighouse B.W."/>
            <person name="Bell M."/>
            <person name="Holmes B."/>
            <person name="Steigerwalt A.G."/>
            <person name="Villarma A."/>
            <person name="Sheth M."/>
            <person name="Batra D."/>
            <person name="Pryor J."/>
            <person name="Bernardet J.-F."/>
            <person name="Hugo C."/>
            <person name="Kampfer P."/>
            <person name="Newman J."/>
            <person name="McQuiston J.R."/>
        </authorList>
    </citation>
    <scope>NUCLEOTIDE SEQUENCE [LARGE SCALE GENOMIC DNA]</scope>
    <source>
        <strain evidence="2 5">DSM 16927</strain>
    </source>
</reference>
<dbReference type="EMBL" id="CP033926">
    <property type="protein sequence ID" value="AZB00994.1"/>
    <property type="molecule type" value="Genomic_DNA"/>
</dbReference>
<dbReference type="KEGG" id="cjt:EG359_15845"/>
<feature type="chain" id="PRO_5044563348" description="C1q domain-containing protein" evidence="1">
    <location>
        <begin position="20"/>
        <end position="275"/>
    </location>
</feature>
<protein>
    <recommendedName>
        <fullName evidence="6">C1q domain-containing protein</fullName>
    </recommendedName>
</protein>
<organism evidence="3 4">
    <name type="scientific">Chryseobacterium joostei</name>
    <dbReference type="NCBI Taxonomy" id="112234"/>
    <lineage>
        <taxon>Bacteria</taxon>
        <taxon>Pseudomonadati</taxon>
        <taxon>Bacteroidota</taxon>
        <taxon>Flavobacteriia</taxon>
        <taxon>Flavobacteriales</taxon>
        <taxon>Weeksellaceae</taxon>
        <taxon>Chryseobacterium group</taxon>
        <taxon>Chryseobacterium</taxon>
    </lineage>
</organism>
<sequence length="275" mass="29927">MMKKIYISVLMALAGTAFSQVTLGSAANPSANSMFSVVNNEDNAAKSKGMMIPTVNNETELPLYNASDPDRFSNDPTMQGMIMYRKDIQRVVVYDGEKWKPTFYENGGRTTRASMNPATPENNFPSVACILIGCGEKDVPFGFYNNTLDGDKLGIIDPQGTVNSNFNNFTFKESGFYRVLISLKVKTSGIHVSPPVISFRALKNGSVLARNDVSLNEAILITAGANRVGTMEFLAMFDKGDQLKVQVSGGISILTVADVYKIVPTDGTFISIEKL</sequence>
<accession>A0A1N7I9B6</accession>
<dbReference type="STRING" id="112234.SAMN05421768_103361"/>
<evidence type="ECO:0008006" key="6">
    <source>
        <dbReference type="Google" id="ProtNLM"/>
    </source>
</evidence>
<dbReference type="AlphaFoldDB" id="A0A1N7I9B6"/>
<dbReference type="RefSeq" id="WP_076353088.1">
    <property type="nucleotide sequence ID" value="NZ_CP033926.1"/>
</dbReference>